<comment type="caution">
    <text evidence="2">The sequence shown here is derived from an EMBL/GenBank/DDBJ whole genome shotgun (WGS) entry which is preliminary data.</text>
</comment>
<dbReference type="SUPFAM" id="SSF53756">
    <property type="entry name" value="UDP-Glycosyltransferase/glycogen phosphorylase"/>
    <property type="match status" value="1"/>
</dbReference>
<evidence type="ECO:0008006" key="4">
    <source>
        <dbReference type="Google" id="ProtNLM"/>
    </source>
</evidence>
<dbReference type="Proteomes" id="UP000321436">
    <property type="component" value="Unassembled WGS sequence"/>
</dbReference>
<dbReference type="OrthoDB" id="1059846at2"/>
<reference evidence="2 3" key="1">
    <citation type="submission" date="2019-07" db="EMBL/GenBank/DDBJ databases">
        <title>Whole genome shotgun sequence of Chitinophaga cymbidii NBRC 109752.</title>
        <authorList>
            <person name="Hosoyama A."/>
            <person name="Uohara A."/>
            <person name="Ohji S."/>
            <person name="Ichikawa N."/>
        </authorList>
    </citation>
    <scope>NUCLEOTIDE SEQUENCE [LARGE SCALE GENOMIC DNA]</scope>
    <source>
        <strain evidence="2 3">NBRC 109752</strain>
    </source>
</reference>
<dbReference type="Gene3D" id="3.40.50.2000">
    <property type="entry name" value="Glycogen Phosphorylase B"/>
    <property type="match status" value="1"/>
</dbReference>
<evidence type="ECO:0000313" key="3">
    <source>
        <dbReference type="Proteomes" id="UP000321436"/>
    </source>
</evidence>
<sequence>MKQILYFFPLNPVERNTGSISRVLNLLKYFKSRRYNVDFISKQDWGNYTPQSIAAFEQSELADNLWVLKRKPVKKNPITYFFRYKLWHVLFERKLKLAKGSFPNHTTLHLRNQFDAILTKKKYDIIIISYAYWADLIKDNPHIGKSLTIIDTHDLLSSQHQNDVGFDPGVALADELRRLSHFRQIWTISAEETYFFRQFYKEKVRYIPMMMDDPGAGNTTFEQRDFDLIYVATDNPHNLASAEWFFTNVYPLLPKTLRFCVIGTILGHIPENLNNITRVPFAEDLHAYYHRSRVALCPMLTGTGVKVKVVEAMAHGLPVVCSEAGVDGMPEKSNNGCLVANDAAGFAEYIMQLLRDRELYEKQRRLGRDCFIRNFDTQEVYKKIDRALSDSLH</sequence>
<dbReference type="AlphaFoldDB" id="A0A512RHG7"/>
<keyword evidence="1" id="KW-0808">Transferase</keyword>
<gene>
    <name evidence="2" type="ORF">CCY01nite_14060</name>
</gene>
<dbReference type="PANTHER" id="PTHR46401">
    <property type="entry name" value="GLYCOSYLTRANSFERASE WBBK-RELATED"/>
    <property type="match status" value="1"/>
</dbReference>
<organism evidence="2 3">
    <name type="scientific">Chitinophaga cymbidii</name>
    <dbReference type="NCBI Taxonomy" id="1096750"/>
    <lineage>
        <taxon>Bacteria</taxon>
        <taxon>Pseudomonadati</taxon>
        <taxon>Bacteroidota</taxon>
        <taxon>Chitinophagia</taxon>
        <taxon>Chitinophagales</taxon>
        <taxon>Chitinophagaceae</taxon>
        <taxon>Chitinophaga</taxon>
    </lineage>
</organism>
<name>A0A512RHG7_9BACT</name>
<proteinExistence type="predicted"/>
<accession>A0A512RHG7</accession>
<dbReference type="PANTHER" id="PTHR46401:SF2">
    <property type="entry name" value="GLYCOSYLTRANSFERASE WBBK-RELATED"/>
    <property type="match status" value="1"/>
</dbReference>
<keyword evidence="3" id="KW-1185">Reference proteome</keyword>
<dbReference type="EMBL" id="BKAU01000001">
    <property type="protein sequence ID" value="GEP95146.1"/>
    <property type="molecule type" value="Genomic_DNA"/>
</dbReference>
<dbReference type="GO" id="GO:0016757">
    <property type="term" value="F:glycosyltransferase activity"/>
    <property type="evidence" value="ECO:0007669"/>
    <property type="project" value="TreeGrafter"/>
</dbReference>
<dbReference type="CDD" id="cd03801">
    <property type="entry name" value="GT4_PimA-like"/>
    <property type="match status" value="1"/>
</dbReference>
<evidence type="ECO:0000256" key="1">
    <source>
        <dbReference type="ARBA" id="ARBA00022679"/>
    </source>
</evidence>
<dbReference type="Pfam" id="PF13692">
    <property type="entry name" value="Glyco_trans_1_4"/>
    <property type="match status" value="1"/>
</dbReference>
<protein>
    <recommendedName>
        <fullName evidence="4">Glycosyl transferase family 1</fullName>
    </recommendedName>
</protein>
<evidence type="ECO:0000313" key="2">
    <source>
        <dbReference type="EMBL" id="GEP95146.1"/>
    </source>
</evidence>
<dbReference type="GO" id="GO:0009103">
    <property type="term" value="P:lipopolysaccharide biosynthetic process"/>
    <property type="evidence" value="ECO:0007669"/>
    <property type="project" value="TreeGrafter"/>
</dbReference>